<keyword evidence="3" id="KW-1185">Reference proteome</keyword>
<gene>
    <name evidence="2" type="ORF">QVE165_LOCUS41954</name>
</gene>
<comment type="caution">
    <text evidence="2">The sequence shown here is derived from an EMBL/GenBank/DDBJ whole genome shotgun (WGS) entry which is preliminary data.</text>
</comment>
<dbReference type="Proteomes" id="UP000663832">
    <property type="component" value="Unassembled WGS sequence"/>
</dbReference>
<organism evidence="2 3">
    <name type="scientific">Adineta steineri</name>
    <dbReference type="NCBI Taxonomy" id="433720"/>
    <lineage>
        <taxon>Eukaryota</taxon>
        <taxon>Metazoa</taxon>
        <taxon>Spiralia</taxon>
        <taxon>Gnathifera</taxon>
        <taxon>Rotifera</taxon>
        <taxon>Eurotatoria</taxon>
        <taxon>Bdelloidea</taxon>
        <taxon>Adinetida</taxon>
        <taxon>Adinetidae</taxon>
        <taxon>Adineta</taxon>
    </lineage>
</organism>
<feature type="domain" description="DUF2059" evidence="1">
    <location>
        <begin position="85"/>
        <end position="138"/>
    </location>
</feature>
<proteinExistence type="predicted"/>
<protein>
    <recommendedName>
        <fullName evidence="1">DUF2059 domain-containing protein</fullName>
    </recommendedName>
</protein>
<sequence length="158" mass="18117">MLIVFITGCIFHQAVSSELKKLALPSSSSKEQFLNRTLEFLKITGSEELYDATIKMILDSHSTALGPFKTKLEQLLAECCSYSSLKYELAKIYMQEFTLNDINRMIRFYSTPVGKKLTRKQSVLMVKAKELGERKMREQLPKLQAMIGEESNKFGYIE</sequence>
<evidence type="ECO:0000313" key="3">
    <source>
        <dbReference type="Proteomes" id="UP000663832"/>
    </source>
</evidence>
<evidence type="ECO:0000259" key="1">
    <source>
        <dbReference type="Pfam" id="PF09832"/>
    </source>
</evidence>
<dbReference type="InterPro" id="IPR018637">
    <property type="entry name" value="DUF2059"/>
</dbReference>
<accession>A0A815RG04</accession>
<dbReference type="OrthoDB" id="10015205at2759"/>
<reference evidence="2" key="1">
    <citation type="submission" date="2021-02" db="EMBL/GenBank/DDBJ databases">
        <authorList>
            <person name="Nowell W R."/>
        </authorList>
    </citation>
    <scope>NUCLEOTIDE SEQUENCE</scope>
</reference>
<name>A0A815RG04_9BILA</name>
<dbReference type="EMBL" id="CAJNOM010000508">
    <property type="protein sequence ID" value="CAF1476662.1"/>
    <property type="molecule type" value="Genomic_DNA"/>
</dbReference>
<dbReference type="Pfam" id="PF09832">
    <property type="entry name" value="DUF2059"/>
    <property type="match status" value="1"/>
</dbReference>
<dbReference type="AlphaFoldDB" id="A0A815RG04"/>
<evidence type="ECO:0000313" key="2">
    <source>
        <dbReference type="EMBL" id="CAF1476662.1"/>
    </source>
</evidence>